<proteinExistence type="inferred from homology"/>
<dbReference type="HOGENOM" id="CLU_100715_7_1_0"/>
<reference evidence="2" key="1">
    <citation type="submission" date="2011-01" db="EMBL/GenBank/DDBJ databases">
        <title>Complete sequence of chromosome of Thermovibrio ammonificans HB-1.</title>
        <authorList>
            <consortium name="US DOE Joint Genome Institute"/>
            <person name="Lucas S."/>
            <person name="Copeland A."/>
            <person name="Lapidus A."/>
            <person name="Cheng J.-F."/>
            <person name="Goodwin L."/>
            <person name="Pitluck S."/>
            <person name="Davenport K."/>
            <person name="Detter J.C."/>
            <person name="Han C."/>
            <person name="Tapia R."/>
            <person name="Land M."/>
            <person name="Hauser L."/>
            <person name="Kyrpides N."/>
            <person name="Ivanova N."/>
            <person name="Ovchinnikova G."/>
            <person name="Vetriani C."/>
            <person name="Woyke T."/>
        </authorList>
    </citation>
    <scope>NUCLEOTIDE SEQUENCE [LARGE SCALE GENOMIC DNA]</scope>
    <source>
        <strain evidence="2">HB-1</strain>
    </source>
</reference>
<evidence type="ECO:0000256" key="1">
    <source>
        <dbReference type="ARBA" id="ARBA00010552"/>
    </source>
</evidence>
<evidence type="ECO:0000313" key="2">
    <source>
        <dbReference type="EMBL" id="ADU96279.1"/>
    </source>
</evidence>
<dbReference type="InterPro" id="IPR006175">
    <property type="entry name" value="YjgF/YER057c/UK114"/>
</dbReference>
<dbReference type="PANTHER" id="PTHR11803:SF39">
    <property type="entry name" value="2-IMINOBUTANOATE_2-IMINOPROPANOATE DEAMINASE"/>
    <property type="match status" value="1"/>
</dbReference>
<dbReference type="NCBIfam" id="TIGR00004">
    <property type="entry name" value="Rid family detoxifying hydrolase"/>
    <property type="match status" value="1"/>
</dbReference>
<dbReference type="eggNOG" id="COG0251">
    <property type="taxonomic scope" value="Bacteria"/>
</dbReference>
<comment type="similarity">
    <text evidence="1">Belongs to the RutC family.</text>
</comment>
<dbReference type="KEGG" id="tam:Theam_0306"/>
<dbReference type="OrthoDB" id="9803101at2"/>
<dbReference type="RefSeq" id="WP_013537065.1">
    <property type="nucleotide sequence ID" value="NC_014926.1"/>
</dbReference>
<name>E8T4E4_THEA1</name>
<sequence>MKVIKTDKAPLPLGPYSQGILYGNLIFVSGQLGIDPKTGKLKEEFREEALQALNNLKAVVEAAGGSRCSIVKVTVYTTDISRFKEFNEVYREFFSGCPVLPTRAVVEVKGLPAGASVEVECIAVRG</sequence>
<dbReference type="InterPro" id="IPR006056">
    <property type="entry name" value="RidA"/>
</dbReference>
<dbReference type="GO" id="GO:0019239">
    <property type="term" value="F:deaminase activity"/>
    <property type="evidence" value="ECO:0007669"/>
    <property type="project" value="TreeGrafter"/>
</dbReference>
<dbReference type="CDD" id="cd00448">
    <property type="entry name" value="YjgF_YER057c_UK114_family"/>
    <property type="match status" value="1"/>
</dbReference>
<organism evidence="2 3">
    <name type="scientific">Thermovibrio ammonificans (strain DSM 15698 / JCM 12110 / HB-1)</name>
    <dbReference type="NCBI Taxonomy" id="648996"/>
    <lineage>
        <taxon>Bacteria</taxon>
        <taxon>Pseudomonadati</taxon>
        <taxon>Aquificota</taxon>
        <taxon>Aquificia</taxon>
        <taxon>Desulfurobacteriales</taxon>
        <taxon>Desulfurobacteriaceae</taxon>
        <taxon>Thermovibrio</taxon>
    </lineage>
</organism>
<accession>E8T4E4</accession>
<evidence type="ECO:0000313" key="3">
    <source>
        <dbReference type="Proteomes" id="UP000006362"/>
    </source>
</evidence>
<protein>
    <submittedName>
        <fullName evidence="2">Endoribonuclease L-PSP</fullName>
    </submittedName>
</protein>
<dbReference type="Gene3D" id="3.30.1330.40">
    <property type="entry name" value="RutC-like"/>
    <property type="match status" value="1"/>
</dbReference>
<dbReference type="InterPro" id="IPR035959">
    <property type="entry name" value="RutC-like_sf"/>
</dbReference>
<dbReference type="STRING" id="648996.Theam_0306"/>
<dbReference type="AlphaFoldDB" id="E8T4E4"/>
<keyword evidence="3" id="KW-1185">Reference proteome</keyword>
<dbReference type="EMBL" id="CP002444">
    <property type="protein sequence ID" value="ADU96279.1"/>
    <property type="molecule type" value="Genomic_DNA"/>
</dbReference>
<dbReference type="SUPFAM" id="SSF55298">
    <property type="entry name" value="YjgF-like"/>
    <property type="match status" value="1"/>
</dbReference>
<dbReference type="Pfam" id="PF01042">
    <property type="entry name" value="Ribonuc_L-PSP"/>
    <property type="match status" value="1"/>
</dbReference>
<dbReference type="PANTHER" id="PTHR11803">
    <property type="entry name" value="2-IMINOBUTANOATE/2-IMINOPROPANOATE DEAMINASE RIDA"/>
    <property type="match status" value="1"/>
</dbReference>
<dbReference type="GO" id="GO:0005829">
    <property type="term" value="C:cytosol"/>
    <property type="evidence" value="ECO:0007669"/>
    <property type="project" value="TreeGrafter"/>
</dbReference>
<dbReference type="FunFam" id="3.30.1330.40:FF:000001">
    <property type="entry name" value="L-PSP family endoribonuclease"/>
    <property type="match status" value="1"/>
</dbReference>
<gene>
    <name evidence="2" type="ordered locus">Theam_0306</name>
</gene>
<dbReference type="Proteomes" id="UP000006362">
    <property type="component" value="Chromosome"/>
</dbReference>